<feature type="transmembrane region" description="Helical" evidence="1">
    <location>
        <begin position="176"/>
        <end position="200"/>
    </location>
</feature>
<name>A0ABT0UBU3_9BACT</name>
<organism evidence="2 3">
    <name type="scientific">Aporhodopirellula aestuarii</name>
    <dbReference type="NCBI Taxonomy" id="2950107"/>
    <lineage>
        <taxon>Bacteria</taxon>
        <taxon>Pseudomonadati</taxon>
        <taxon>Planctomycetota</taxon>
        <taxon>Planctomycetia</taxon>
        <taxon>Pirellulales</taxon>
        <taxon>Pirellulaceae</taxon>
        <taxon>Aporhodopirellula</taxon>
    </lineage>
</organism>
<comment type="caution">
    <text evidence="2">The sequence shown here is derived from an EMBL/GenBank/DDBJ whole genome shotgun (WGS) entry which is preliminary data.</text>
</comment>
<evidence type="ECO:0000313" key="2">
    <source>
        <dbReference type="EMBL" id="MCM2374388.1"/>
    </source>
</evidence>
<feature type="transmembrane region" description="Helical" evidence="1">
    <location>
        <begin position="118"/>
        <end position="137"/>
    </location>
</feature>
<accession>A0ABT0UBU3</accession>
<gene>
    <name evidence="2" type="ORF">NB063_27535</name>
</gene>
<evidence type="ECO:0000313" key="3">
    <source>
        <dbReference type="Proteomes" id="UP001202961"/>
    </source>
</evidence>
<keyword evidence="1" id="KW-0472">Membrane</keyword>
<feature type="transmembrane region" description="Helical" evidence="1">
    <location>
        <begin position="478"/>
        <end position="494"/>
    </location>
</feature>
<keyword evidence="1" id="KW-1133">Transmembrane helix</keyword>
<proteinExistence type="predicted"/>
<dbReference type="Proteomes" id="UP001202961">
    <property type="component" value="Unassembled WGS sequence"/>
</dbReference>
<sequence>MPSVHRSSALAALHRLGEMGYGKTMLMWAVFLFLICWLTGRWEYHVVSDTPSYQQYVFSPAEALAREIRTPGYPLVLRVTSWLTSTSAVALQLVVLAQILLHAAACTGLMLELRSWRIPASIAMIAAGAVGIGCTFWDNISTIATDCPAMSLGVATATCMMRGWRLGFSPRLSTGIALLIVAAISLRPAYLFLLPWAALMTLVRPLNGHLEPWSRRLRDVVWVTTIPVVFLLGWCLFRYTAVSDFALLPFGHQNMAAVTTQLLDEDELKSLPGKTGELATRIAELRVEVSRRGSSGPTSNETADAASPLPTVAADGLDLRTSSDPSKRADSYMTLENRWDAMTYLVVVPAAIDVAGDDIVDQHQLLAELDKQIVRSYPVRYVRWWLLAVRRGIWGSAANMVMHPIFLVLILTATGMTAWRCLRPMPCSSTAQPSGDVVSAESIGGYRAFVLMAISYAGAKLAFVALTSPPIGRFSDSAFVFAPSIVAIAFFVISDVDDRCNRSSGALGPRGGI</sequence>
<feature type="transmembrane region" description="Helical" evidence="1">
    <location>
        <begin position="89"/>
        <end position="111"/>
    </location>
</feature>
<keyword evidence="3" id="KW-1185">Reference proteome</keyword>
<feature type="transmembrane region" description="Helical" evidence="1">
    <location>
        <begin position="446"/>
        <end position="466"/>
    </location>
</feature>
<reference evidence="2 3" key="1">
    <citation type="journal article" date="2022" name="Syst. Appl. Microbiol.">
        <title>Rhodopirellula aestuarii sp. nov., a novel member of the genus Rhodopirellula isolated from brackish sediments collected in the Tagus River estuary, Portugal.</title>
        <authorList>
            <person name="Vitorino I.R."/>
            <person name="Klimek D."/>
            <person name="Calusinska M."/>
            <person name="Lobo-da-Cunha A."/>
            <person name="Vasconcelos V."/>
            <person name="Lage O.M."/>
        </authorList>
    </citation>
    <scope>NUCLEOTIDE SEQUENCE [LARGE SCALE GENOMIC DNA]</scope>
    <source>
        <strain evidence="2 3">ICT_H3.1</strain>
    </source>
</reference>
<keyword evidence="1" id="KW-0812">Transmembrane</keyword>
<feature type="transmembrane region" description="Helical" evidence="1">
    <location>
        <begin position="220"/>
        <end position="237"/>
    </location>
</feature>
<feature type="transmembrane region" description="Helical" evidence="1">
    <location>
        <begin position="21"/>
        <end position="40"/>
    </location>
</feature>
<protein>
    <recommendedName>
        <fullName evidence="4">Transmembrane protein</fullName>
    </recommendedName>
</protein>
<dbReference type="EMBL" id="JAMQBK010000084">
    <property type="protein sequence ID" value="MCM2374388.1"/>
    <property type="molecule type" value="Genomic_DNA"/>
</dbReference>
<feature type="transmembrane region" description="Helical" evidence="1">
    <location>
        <begin position="400"/>
        <end position="419"/>
    </location>
</feature>
<dbReference type="RefSeq" id="WP_250932279.1">
    <property type="nucleotide sequence ID" value="NZ_JAMQBK010000084.1"/>
</dbReference>
<evidence type="ECO:0000256" key="1">
    <source>
        <dbReference type="SAM" id="Phobius"/>
    </source>
</evidence>
<evidence type="ECO:0008006" key="4">
    <source>
        <dbReference type="Google" id="ProtNLM"/>
    </source>
</evidence>